<feature type="domain" description="Carboxylesterase type B" evidence="4">
    <location>
        <begin position="55"/>
        <end position="518"/>
    </location>
</feature>
<evidence type="ECO:0000259" key="4">
    <source>
        <dbReference type="Pfam" id="PF00135"/>
    </source>
</evidence>
<name>A0A5C8ZWH9_9GAMM</name>
<keyword evidence="6" id="KW-1185">Reference proteome</keyword>
<keyword evidence="2 3" id="KW-0378">Hydrolase</keyword>
<evidence type="ECO:0000256" key="1">
    <source>
        <dbReference type="ARBA" id="ARBA00005964"/>
    </source>
</evidence>
<dbReference type="InterPro" id="IPR050309">
    <property type="entry name" value="Type-B_Carboxylest/Lipase"/>
</dbReference>
<sequence>METGDKRVKPLWKGLAVMPLSVMLGLQACDANREASPVRSDQPVAVDSQAPSFIKVATAEGPVRGVEASGVIAYKGIPYARPPVGELRWRAPQPLSPRDAVLVADEYGNRCMQRPVQPGGFQPEEAFTQAESEDCLYLNVYRPAGAEADLPVMVWIHGGGLVSGSGSRPVNYGGNLAAKGAVIVAMNYRLGRLGFFAHPELSEANPDGGRLFNYGLMDQLAALEWVKTNIAAFGGDPDRVTIFGESAGGASVYSLVSSPAARGLFSGAIAQSGYGRGRQPRVASLAQDGDVIVEEVGPAIAERLGMEDASLEALRALPAGEVVRGTDFSGFISFAVDGAVVTEDLWQSFSSGSAASVPMIVGATDAEFTMGPPEAIRGALEGSSSTTPEIIESLTSFYGDEATRDTFMYSDYVFHAVNRALSVAHEDHGNAVYTYRFAMPGSMSKPHDINGYKVYGAFHAGDMPYTFGNFTGDHMEPKEPGARQRQVSDELQQYWVNFARSGNPNGELLPDWPQAKGGVTMFFTPEATSAQEDLWNERLDALNKALAD</sequence>
<dbReference type="InterPro" id="IPR019819">
    <property type="entry name" value="Carboxylesterase_B_CS"/>
</dbReference>
<dbReference type="InterPro" id="IPR002018">
    <property type="entry name" value="CarbesteraseB"/>
</dbReference>
<gene>
    <name evidence="5" type="ORF">FV139_14600</name>
</gene>
<dbReference type="Gene3D" id="3.40.50.1820">
    <property type="entry name" value="alpha/beta hydrolase"/>
    <property type="match status" value="1"/>
</dbReference>
<evidence type="ECO:0000256" key="3">
    <source>
        <dbReference type="RuleBase" id="RU361235"/>
    </source>
</evidence>
<protein>
    <recommendedName>
        <fullName evidence="3">Carboxylic ester hydrolase</fullName>
        <ecNumber evidence="3">3.1.1.-</ecNumber>
    </recommendedName>
</protein>
<dbReference type="EC" id="3.1.1.-" evidence="3"/>
<dbReference type="Pfam" id="PF00135">
    <property type="entry name" value="COesterase"/>
    <property type="match status" value="1"/>
</dbReference>
<dbReference type="InterPro" id="IPR029058">
    <property type="entry name" value="AB_hydrolase_fold"/>
</dbReference>
<dbReference type="GO" id="GO:0016787">
    <property type="term" value="F:hydrolase activity"/>
    <property type="evidence" value="ECO:0007669"/>
    <property type="project" value="UniProtKB-KW"/>
</dbReference>
<accession>A0A5C8ZWH9</accession>
<comment type="similarity">
    <text evidence="1 3">Belongs to the type-B carboxylesterase/lipase family.</text>
</comment>
<dbReference type="PROSITE" id="PS00941">
    <property type="entry name" value="CARBOXYLESTERASE_B_2"/>
    <property type="match status" value="1"/>
</dbReference>
<organism evidence="5 6">
    <name type="scientific">Parahaliea maris</name>
    <dbReference type="NCBI Taxonomy" id="2716870"/>
    <lineage>
        <taxon>Bacteria</taxon>
        <taxon>Pseudomonadati</taxon>
        <taxon>Pseudomonadota</taxon>
        <taxon>Gammaproteobacteria</taxon>
        <taxon>Cellvibrionales</taxon>
        <taxon>Halieaceae</taxon>
        <taxon>Parahaliea</taxon>
    </lineage>
</organism>
<dbReference type="PANTHER" id="PTHR11559">
    <property type="entry name" value="CARBOXYLESTERASE"/>
    <property type="match status" value="1"/>
</dbReference>
<evidence type="ECO:0000256" key="2">
    <source>
        <dbReference type="ARBA" id="ARBA00022801"/>
    </source>
</evidence>
<dbReference type="PROSITE" id="PS00122">
    <property type="entry name" value="CARBOXYLESTERASE_B_1"/>
    <property type="match status" value="1"/>
</dbReference>
<dbReference type="SUPFAM" id="SSF53474">
    <property type="entry name" value="alpha/beta-Hydrolases"/>
    <property type="match status" value="1"/>
</dbReference>
<dbReference type="InterPro" id="IPR019826">
    <property type="entry name" value="Carboxylesterase_B_AS"/>
</dbReference>
<evidence type="ECO:0000313" key="6">
    <source>
        <dbReference type="Proteomes" id="UP000321039"/>
    </source>
</evidence>
<evidence type="ECO:0000313" key="5">
    <source>
        <dbReference type="EMBL" id="TXS91952.1"/>
    </source>
</evidence>
<dbReference type="AlphaFoldDB" id="A0A5C8ZWH9"/>
<dbReference type="EMBL" id="VRZA01000005">
    <property type="protein sequence ID" value="TXS91952.1"/>
    <property type="molecule type" value="Genomic_DNA"/>
</dbReference>
<reference evidence="5 6" key="1">
    <citation type="submission" date="2019-08" db="EMBL/GenBank/DDBJ databases">
        <title>Parahaliea maris sp. nov., isolated from the surface seawater.</title>
        <authorList>
            <person name="Liu Y."/>
        </authorList>
    </citation>
    <scope>NUCLEOTIDE SEQUENCE [LARGE SCALE GENOMIC DNA]</scope>
    <source>
        <strain evidence="5 6">HSLHS9</strain>
    </source>
</reference>
<dbReference type="Proteomes" id="UP000321039">
    <property type="component" value="Unassembled WGS sequence"/>
</dbReference>
<proteinExistence type="inferred from homology"/>
<comment type="caution">
    <text evidence="5">The sequence shown here is derived from an EMBL/GenBank/DDBJ whole genome shotgun (WGS) entry which is preliminary data.</text>
</comment>
<dbReference type="PROSITE" id="PS51257">
    <property type="entry name" value="PROKAR_LIPOPROTEIN"/>
    <property type="match status" value="1"/>
</dbReference>